<keyword evidence="2" id="KW-1185">Reference proteome</keyword>
<gene>
    <name evidence="1" type="ORF">Dfulv_07365</name>
</gene>
<evidence type="ECO:0000313" key="1">
    <source>
        <dbReference type="EMBL" id="UWP84063.1"/>
    </source>
</evidence>
<dbReference type="SUPFAM" id="SSF54427">
    <property type="entry name" value="NTF2-like"/>
    <property type="match status" value="1"/>
</dbReference>
<accession>A0ABY5W235</accession>
<sequence length="161" mass="17055">MTRTFRSLAVAFVVPLVLGIAGCSDKSDEGGESADDRPTVEVTAQPQDAATAQVTAEQLFDSLSDGDWAGAWDLWTDHAKAAISKDAYVDLVSTCATQQGNYLVTAVTPVDDSTATIKWSHTPTGSANSQAGTSTVHYQNGAWRFEPDAAQLAAFKQNKCP</sequence>
<reference evidence="1" key="2">
    <citation type="submission" date="2022-09" db="EMBL/GenBank/DDBJ databases">
        <title>Biosynthetic gene clusters of Dactylosporangioum fulvum.</title>
        <authorList>
            <person name="Caradec T."/>
        </authorList>
    </citation>
    <scope>NUCLEOTIDE SEQUENCE</scope>
    <source>
        <strain evidence="1">NRRL B-16292</strain>
    </source>
</reference>
<proteinExistence type="predicted"/>
<dbReference type="InterPro" id="IPR032710">
    <property type="entry name" value="NTF2-like_dom_sf"/>
</dbReference>
<dbReference type="PROSITE" id="PS51257">
    <property type="entry name" value="PROKAR_LIPOPROTEIN"/>
    <property type="match status" value="1"/>
</dbReference>
<dbReference type="Proteomes" id="UP001059617">
    <property type="component" value="Chromosome"/>
</dbReference>
<protein>
    <recommendedName>
        <fullName evidence="3">Lipoprotein</fullName>
    </recommendedName>
</protein>
<dbReference type="EMBL" id="CP073720">
    <property type="protein sequence ID" value="UWP84063.1"/>
    <property type="molecule type" value="Genomic_DNA"/>
</dbReference>
<evidence type="ECO:0008006" key="3">
    <source>
        <dbReference type="Google" id="ProtNLM"/>
    </source>
</evidence>
<organism evidence="1 2">
    <name type="scientific">Dactylosporangium fulvum</name>
    <dbReference type="NCBI Taxonomy" id="53359"/>
    <lineage>
        <taxon>Bacteria</taxon>
        <taxon>Bacillati</taxon>
        <taxon>Actinomycetota</taxon>
        <taxon>Actinomycetes</taxon>
        <taxon>Micromonosporales</taxon>
        <taxon>Micromonosporaceae</taxon>
        <taxon>Dactylosporangium</taxon>
    </lineage>
</organism>
<dbReference type="RefSeq" id="WP_259861889.1">
    <property type="nucleotide sequence ID" value="NZ_BAAAST010000029.1"/>
</dbReference>
<evidence type="ECO:0000313" key="2">
    <source>
        <dbReference type="Proteomes" id="UP001059617"/>
    </source>
</evidence>
<reference evidence="1" key="1">
    <citation type="submission" date="2021-04" db="EMBL/GenBank/DDBJ databases">
        <authorList>
            <person name="Hartkoorn R.C."/>
            <person name="Beaudoing E."/>
            <person name="Hot D."/>
        </authorList>
    </citation>
    <scope>NUCLEOTIDE SEQUENCE</scope>
    <source>
        <strain evidence="1">NRRL B-16292</strain>
    </source>
</reference>
<name>A0ABY5W235_9ACTN</name>